<dbReference type="EMBL" id="LIAE01007386">
    <property type="protein sequence ID" value="PAV79647.1"/>
    <property type="molecule type" value="Genomic_DNA"/>
</dbReference>
<dbReference type="PANTHER" id="PTHR37431">
    <property type="entry name" value="PROTEIN CBG06927"/>
    <property type="match status" value="1"/>
</dbReference>
<evidence type="ECO:0000256" key="1">
    <source>
        <dbReference type="SAM" id="SignalP"/>
    </source>
</evidence>
<dbReference type="OrthoDB" id="5912690at2759"/>
<organism evidence="2 3">
    <name type="scientific">Diploscapter pachys</name>
    <dbReference type="NCBI Taxonomy" id="2018661"/>
    <lineage>
        <taxon>Eukaryota</taxon>
        <taxon>Metazoa</taxon>
        <taxon>Ecdysozoa</taxon>
        <taxon>Nematoda</taxon>
        <taxon>Chromadorea</taxon>
        <taxon>Rhabditida</taxon>
        <taxon>Rhabditina</taxon>
        <taxon>Rhabditomorpha</taxon>
        <taxon>Rhabditoidea</taxon>
        <taxon>Rhabditidae</taxon>
        <taxon>Diploscapter</taxon>
    </lineage>
</organism>
<sequence length="294" mass="32800">MKVVIIALSVTFVTVSAVGQQCPHNINSRIQECVQPVAEYAKILNKQDNDPHSSPNDFGSNAFQLPNMGGRVFNELCKLIAKFNVCIREYRSKCSRHVTVALIDSSYGYLCNEGYNTFMESAECLMDLDRKPSVKKCHDETLREIESANAETGIAMAAKLDRMCGALNFFSGCVRSPIKDECGFSAWQVIYRVLRDTTNTLMPACQFTGSSSKLPPPQESIEEKNTVNNENEYLVETQPTPRVMVQTEADLNASRKAMRANIQAQLLESIKNSTNSIFVNSPLILLTSILIYLF</sequence>
<keyword evidence="1" id="KW-0732">Signal</keyword>
<dbReference type="PANTHER" id="PTHR37431:SF3">
    <property type="entry name" value="DUF19 DOMAIN-CONTAINING PROTEIN"/>
    <property type="match status" value="1"/>
</dbReference>
<proteinExistence type="predicted"/>
<accession>A0A2A2L0M8</accession>
<dbReference type="AlphaFoldDB" id="A0A2A2L0M8"/>
<name>A0A2A2L0M8_9BILA</name>
<evidence type="ECO:0000313" key="3">
    <source>
        <dbReference type="Proteomes" id="UP000218231"/>
    </source>
</evidence>
<comment type="caution">
    <text evidence="2">The sequence shown here is derived from an EMBL/GenBank/DDBJ whole genome shotgun (WGS) entry which is preliminary data.</text>
</comment>
<feature type="chain" id="PRO_5012471786" evidence="1">
    <location>
        <begin position="18"/>
        <end position="294"/>
    </location>
</feature>
<protein>
    <submittedName>
        <fullName evidence="2">Uncharacterized protein</fullName>
    </submittedName>
</protein>
<keyword evidence="3" id="KW-1185">Reference proteome</keyword>
<evidence type="ECO:0000313" key="2">
    <source>
        <dbReference type="EMBL" id="PAV79647.1"/>
    </source>
</evidence>
<reference evidence="2 3" key="1">
    <citation type="journal article" date="2017" name="Curr. Biol.">
        <title>Genome architecture and evolution of a unichromosomal asexual nematode.</title>
        <authorList>
            <person name="Fradin H."/>
            <person name="Zegar C."/>
            <person name="Gutwein M."/>
            <person name="Lucas J."/>
            <person name="Kovtun M."/>
            <person name="Corcoran D."/>
            <person name="Baugh L.R."/>
            <person name="Kiontke K."/>
            <person name="Gunsalus K."/>
            <person name="Fitch D.H."/>
            <person name="Piano F."/>
        </authorList>
    </citation>
    <scope>NUCLEOTIDE SEQUENCE [LARGE SCALE GENOMIC DNA]</scope>
    <source>
        <strain evidence="2">PF1309</strain>
    </source>
</reference>
<dbReference type="Proteomes" id="UP000218231">
    <property type="component" value="Unassembled WGS sequence"/>
</dbReference>
<feature type="signal peptide" evidence="1">
    <location>
        <begin position="1"/>
        <end position="17"/>
    </location>
</feature>
<gene>
    <name evidence="2" type="ORF">WR25_08717</name>
</gene>